<keyword evidence="3" id="KW-0966">Cell projection</keyword>
<dbReference type="InterPro" id="IPR038610">
    <property type="entry name" value="FliK-like_C_sf"/>
</dbReference>
<evidence type="ECO:0000313" key="3">
    <source>
        <dbReference type="EMBL" id="TDH38276.1"/>
    </source>
</evidence>
<evidence type="ECO:0000256" key="1">
    <source>
        <dbReference type="SAM" id="MobiDB-lite"/>
    </source>
</evidence>
<feature type="compositionally biased region" description="Polar residues" evidence="1">
    <location>
        <begin position="11"/>
        <end position="23"/>
    </location>
</feature>
<keyword evidence="3" id="KW-0969">Cilium</keyword>
<name>A0A4R5PMR7_9HYPH</name>
<feature type="compositionally biased region" description="Basic and acidic residues" evidence="1">
    <location>
        <begin position="44"/>
        <end position="65"/>
    </location>
</feature>
<evidence type="ECO:0000259" key="2">
    <source>
        <dbReference type="Pfam" id="PF02120"/>
    </source>
</evidence>
<feature type="domain" description="Flagellar hook-length control protein-like C-terminal" evidence="2">
    <location>
        <begin position="319"/>
        <end position="394"/>
    </location>
</feature>
<dbReference type="RefSeq" id="WP_133283110.1">
    <property type="nucleotide sequence ID" value="NZ_SMSI01000001.1"/>
</dbReference>
<dbReference type="EMBL" id="SMSI01000001">
    <property type="protein sequence ID" value="TDH38276.1"/>
    <property type="molecule type" value="Genomic_DNA"/>
</dbReference>
<dbReference type="OrthoDB" id="8117459at2"/>
<gene>
    <name evidence="3" type="ORF">E2A64_03930</name>
</gene>
<reference evidence="3 4" key="1">
    <citation type="journal article" date="2013" name="Int. J. Syst. Evol. Microbiol.">
        <title>Hoeflea suaedae sp. nov., an endophytic bacterium isolated from the root of the halophyte Suaeda maritima.</title>
        <authorList>
            <person name="Chung E.J."/>
            <person name="Park J.A."/>
            <person name="Pramanik P."/>
            <person name="Bibi F."/>
            <person name="Jeon C.O."/>
            <person name="Chung Y.R."/>
        </authorList>
    </citation>
    <scope>NUCLEOTIDE SEQUENCE [LARGE SCALE GENOMIC DNA]</scope>
    <source>
        <strain evidence="3 4">YC6898</strain>
    </source>
</reference>
<proteinExistence type="predicted"/>
<feature type="compositionally biased region" description="Gly residues" evidence="1">
    <location>
        <begin position="422"/>
        <end position="444"/>
    </location>
</feature>
<protein>
    <submittedName>
        <fullName evidence="3">Flagellar hook-length control protein FliK</fullName>
    </submittedName>
</protein>
<dbReference type="CDD" id="cd17470">
    <property type="entry name" value="T3SS_Flik_C"/>
    <property type="match status" value="1"/>
</dbReference>
<sequence length="465" mass="47655">MNALDALFSRQVPTRSPNVSSNAGARDQGSGQSGSFASALSSGRPDRPEQRTRNGDDNAPVRDEAVDNTQQAAASDDREIDETDQSDDADGSQAIDLLALLAKRAENSEDDADEDGADEIVIEVVEDASDEDEPAVDETALEAMQKLGHGNNGVDGKAVAAAAVADGNPRATIIAQQTKPVTGNADKGEAAANAADGAADGRRISEAAVAGGGKSDDAGANAGREGQRKGEADMAELDPVLRAKSASVRGEGDVAMDKVEVLEKRSVSGMSQNAENVAKALVRDASGLNPQTTAETGEAAALRHAAAAERANAAAMAPRSGQTLHTLRIQLNPESLGQVTAVMRLSDGELKVELKVQSAEAYRQLTDDSSAIAKALRQQGYGIDQITVQQTNAGSDKSGMNAQQGQTSGQQFQFREGMAQNGSGGNGNSGDGRGRSTGGQNGGELGHEVVSGNTSSSGASDGVYL</sequence>
<dbReference type="Proteomes" id="UP000295131">
    <property type="component" value="Unassembled WGS sequence"/>
</dbReference>
<feature type="region of interest" description="Disordered" evidence="1">
    <location>
        <begin position="1"/>
        <end position="92"/>
    </location>
</feature>
<dbReference type="AlphaFoldDB" id="A0A4R5PMR7"/>
<evidence type="ECO:0000313" key="4">
    <source>
        <dbReference type="Proteomes" id="UP000295131"/>
    </source>
</evidence>
<dbReference type="Gene3D" id="3.30.750.140">
    <property type="match status" value="1"/>
</dbReference>
<keyword evidence="4" id="KW-1185">Reference proteome</keyword>
<organism evidence="3 4">
    <name type="scientific">Pseudohoeflea suaedae</name>
    <dbReference type="NCBI Taxonomy" id="877384"/>
    <lineage>
        <taxon>Bacteria</taxon>
        <taxon>Pseudomonadati</taxon>
        <taxon>Pseudomonadota</taxon>
        <taxon>Alphaproteobacteria</taxon>
        <taxon>Hyphomicrobiales</taxon>
        <taxon>Rhizobiaceae</taxon>
        <taxon>Pseudohoeflea</taxon>
    </lineage>
</organism>
<comment type="caution">
    <text evidence="3">The sequence shown here is derived from an EMBL/GenBank/DDBJ whole genome shotgun (WGS) entry which is preliminary data.</text>
</comment>
<dbReference type="Pfam" id="PF02120">
    <property type="entry name" value="Flg_hook"/>
    <property type="match status" value="1"/>
</dbReference>
<feature type="compositionally biased region" description="Acidic residues" evidence="1">
    <location>
        <begin position="78"/>
        <end position="90"/>
    </location>
</feature>
<accession>A0A4R5PMR7</accession>
<feature type="region of interest" description="Disordered" evidence="1">
    <location>
        <begin position="174"/>
        <end position="233"/>
    </location>
</feature>
<dbReference type="InterPro" id="IPR021136">
    <property type="entry name" value="Flagellar_hook_control-like_C"/>
</dbReference>
<feature type="region of interest" description="Disordered" evidence="1">
    <location>
        <begin position="417"/>
        <end position="465"/>
    </location>
</feature>
<feature type="compositionally biased region" description="Low complexity" evidence="1">
    <location>
        <begin position="28"/>
        <end position="43"/>
    </location>
</feature>
<keyword evidence="3" id="KW-0282">Flagellum</keyword>